<keyword evidence="2" id="KW-1185">Reference proteome</keyword>
<name>A0A9Q0BST4_9MUSC</name>
<proteinExistence type="predicted"/>
<gene>
    <name evidence="1" type="ORF">M5D96_003918</name>
</gene>
<accession>A0A9Q0BST4</accession>
<evidence type="ECO:0000313" key="2">
    <source>
        <dbReference type="Proteomes" id="UP001059596"/>
    </source>
</evidence>
<reference evidence="1" key="1">
    <citation type="journal article" date="2023" name="Genome Biol. Evol.">
        <title>Long-read-based Genome Assembly of Drosophila gunungcola Reveals Fewer Chemosensory Genes in Flower-breeding Species.</title>
        <authorList>
            <person name="Negi A."/>
            <person name="Liao B.Y."/>
            <person name="Yeh S.D."/>
        </authorList>
    </citation>
    <scope>NUCLEOTIDE SEQUENCE</scope>
    <source>
        <strain evidence="1">Sukarami</strain>
    </source>
</reference>
<dbReference type="Proteomes" id="UP001059596">
    <property type="component" value="Unassembled WGS sequence"/>
</dbReference>
<comment type="caution">
    <text evidence="1">The sequence shown here is derived from an EMBL/GenBank/DDBJ whole genome shotgun (WGS) entry which is preliminary data.</text>
</comment>
<dbReference type="AlphaFoldDB" id="A0A9Q0BST4"/>
<dbReference type="EMBL" id="JAMKOV010000002">
    <property type="protein sequence ID" value="KAI8042605.1"/>
    <property type="molecule type" value="Genomic_DNA"/>
</dbReference>
<sequence>MMMKMEAFPRLGHRKDLRLRLSKPTNIPFSSCCSTATHVTDSLTFKTIDDAKDAGEGEAEEKGCKTYINCEGNVIVRDILGLFCRAK</sequence>
<protein>
    <submittedName>
        <fullName evidence="1">Uncharacterized protein</fullName>
    </submittedName>
</protein>
<evidence type="ECO:0000313" key="1">
    <source>
        <dbReference type="EMBL" id="KAI8042605.1"/>
    </source>
</evidence>
<organism evidence="1 2">
    <name type="scientific">Drosophila gunungcola</name>
    <name type="common">fruit fly</name>
    <dbReference type="NCBI Taxonomy" id="103775"/>
    <lineage>
        <taxon>Eukaryota</taxon>
        <taxon>Metazoa</taxon>
        <taxon>Ecdysozoa</taxon>
        <taxon>Arthropoda</taxon>
        <taxon>Hexapoda</taxon>
        <taxon>Insecta</taxon>
        <taxon>Pterygota</taxon>
        <taxon>Neoptera</taxon>
        <taxon>Endopterygota</taxon>
        <taxon>Diptera</taxon>
        <taxon>Brachycera</taxon>
        <taxon>Muscomorpha</taxon>
        <taxon>Ephydroidea</taxon>
        <taxon>Drosophilidae</taxon>
        <taxon>Drosophila</taxon>
        <taxon>Sophophora</taxon>
    </lineage>
</organism>